<accession>A0A844B5T9</accession>
<organism evidence="2 3">
    <name type="scientific">Caenimonas koreensis DSM 17982</name>
    <dbReference type="NCBI Taxonomy" id="1121255"/>
    <lineage>
        <taxon>Bacteria</taxon>
        <taxon>Pseudomonadati</taxon>
        <taxon>Pseudomonadota</taxon>
        <taxon>Betaproteobacteria</taxon>
        <taxon>Burkholderiales</taxon>
        <taxon>Comamonadaceae</taxon>
        <taxon>Caenimonas</taxon>
    </lineage>
</organism>
<dbReference type="InterPro" id="IPR011008">
    <property type="entry name" value="Dimeric_a/b-barrel"/>
</dbReference>
<gene>
    <name evidence="2" type="ORF">GHT07_07000</name>
</gene>
<evidence type="ECO:0000259" key="1">
    <source>
        <dbReference type="Pfam" id="PF11695"/>
    </source>
</evidence>
<dbReference type="Pfam" id="PF11695">
    <property type="entry name" value="DUF3291"/>
    <property type="match status" value="1"/>
</dbReference>
<sequence length="164" mass="18292">MQHHLAQVNVAYALGAQDDPVMAGFNAQLDEINSLADASPGFVWRYMSDSRDAGQREFADPLVLFNMTVWQTMEALHAFAYKTNHGKVFAARKSWFGDWKSCVSRVVELGEGVPPVVLWWVEAGHHPTVAEAIEKLRLLGRNGPSADAFTFKQAFTADGRQLER</sequence>
<dbReference type="AlphaFoldDB" id="A0A844B5T9"/>
<dbReference type="SUPFAM" id="SSF54909">
    <property type="entry name" value="Dimeric alpha+beta barrel"/>
    <property type="match status" value="1"/>
</dbReference>
<dbReference type="EMBL" id="WJBU01000006">
    <property type="protein sequence ID" value="MRD47019.1"/>
    <property type="molecule type" value="Genomic_DNA"/>
</dbReference>
<dbReference type="Proteomes" id="UP000487350">
    <property type="component" value="Unassembled WGS sequence"/>
</dbReference>
<protein>
    <submittedName>
        <fullName evidence="2">DUF3291 domain-containing protein</fullName>
    </submittedName>
</protein>
<evidence type="ECO:0000313" key="2">
    <source>
        <dbReference type="EMBL" id="MRD47019.1"/>
    </source>
</evidence>
<keyword evidence="3" id="KW-1185">Reference proteome</keyword>
<reference evidence="2 3" key="1">
    <citation type="submission" date="2019-11" db="EMBL/GenBank/DDBJ databases">
        <title>Caenimonas koreensis gen. nov., sp. nov., isolated from activated sludge.</title>
        <authorList>
            <person name="Seung H.R."/>
        </authorList>
    </citation>
    <scope>NUCLEOTIDE SEQUENCE [LARGE SCALE GENOMIC DNA]</scope>
    <source>
        <strain evidence="2 3">EMB320</strain>
    </source>
</reference>
<evidence type="ECO:0000313" key="3">
    <source>
        <dbReference type="Proteomes" id="UP000487350"/>
    </source>
</evidence>
<proteinExistence type="predicted"/>
<dbReference type="InterPro" id="IPR021708">
    <property type="entry name" value="DUF3291"/>
</dbReference>
<feature type="domain" description="DUF3291" evidence="1">
    <location>
        <begin position="5"/>
        <end position="153"/>
    </location>
</feature>
<comment type="caution">
    <text evidence="2">The sequence shown here is derived from an EMBL/GenBank/DDBJ whole genome shotgun (WGS) entry which is preliminary data.</text>
</comment>
<dbReference type="RefSeq" id="WP_323740828.1">
    <property type="nucleotide sequence ID" value="NZ_WJBU01000006.1"/>
</dbReference>
<name>A0A844B5T9_9BURK</name>